<dbReference type="AlphaFoldDB" id="A0ABD0LP68"/>
<dbReference type="EMBL" id="JACVVK020000032">
    <property type="protein sequence ID" value="KAK7501269.1"/>
    <property type="molecule type" value="Genomic_DNA"/>
</dbReference>
<feature type="region of interest" description="Disordered" evidence="1">
    <location>
        <begin position="39"/>
        <end position="63"/>
    </location>
</feature>
<evidence type="ECO:0000313" key="2">
    <source>
        <dbReference type="EMBL" id="KAK7501269.1"/>
    </source>
</evidence>
<gene>
    <name evidence="2" type="ORF">BaRGS_00007394</name>
</gene>
<sequence>MALLFFLPLLLAHPPINVQPRASVLRRMPMLFGKRDSSFTPLVSSSSVAASSPPKPYSSPPFASLDRANDFDVDVIQEWTARVNSLLQEARRRTADRTRAPEIQRLRPVLLEEPKVRQVDPDPAAFWKVLGQRGDSDGSKRGSDDNRASGVPSSRRRLRLQLLGALMSDAGRSSTDTWLDDREDFNDVGTGLGFDDRITSRSAGTDGYEVVP</sequence>
<name>A0ABD0LP68_9CAEN</name>
<feature type="compositionally biased region" description="Basic and acidic residues" evidence="1">
    <location>
        <begin position="134"/>
        <end position="147"/>
    </location>
</feature>
<organism evidence="2 3">
    <name type="scientific">Batillaria attramentaria</name>
    <dbReference type="NCBI Taxonomy" id="370345"/>
    <lineage>
        <taxon>Eukaryota</taxon>
        <taxon>Metazoa</taxon>
        <taxon>Spiralia</taxon>
        <taxon>Lophotrochozoa</taxon>
        <taxon>Mollusca</taxon>
        <taxon>Gastropoda</taxon>
        <taxon>Caenogastropoda</taxon>
        <taxon>Sorbeoconcha</taxon>
        <taxon>Cerithioidea</taxon>
        <taxon>Batillariidae</taxon>
        <taxon>Batillaria</taxon>
    </lineage>
</organism>
<protein>
    <submittedName>
        <fullName evidence="2">Uncharacterized protein</fullName>
    </submittedName>
</protein>
<accession>A0ABD0LP68</accession>
<keyword evidence="3" id="KW-1185">Reference proteome</keyword>
<feature type="region of interest" description="Disordered" evidence="1">
    <location>
        <begin position="129"/>
        <end position="154"/>
    </location>
</feature>
<evidence type="ECO:0000313" key="3">
    <source>
        <dbReference type="Proteomes" id="UP001519460"/>
    </source>
</evidence>
<proteinExistence type="predicted"/>
<feature type="region of interest" description="Disordered" evidence="1">
    <location>
        <begin position="190"/>
        <end position="212"/>
    </location>
</feature>
<comment type="caution">
    <text evidence="2">The sequence shown here is derived from an EMBL/GenBank/DDBJ whole genome shotgun (WGS) entry which is preliminary data.</text>
</comment>
<evidence type="ECO:0000256" key="1">
    <source>
        <dbReference type="SAM" id="MobiDB-lite"/>
    </source>
</evidence>
<dbReference type="Proteomes" id="UP001519460">
    <property type="component" value="Unassembled WGS sequence"/>
</dbReference>
<feature type="compositionally biased region" description="Low complexity" evidence="1">
    <location>
        <begin position="39"/>
        <end position="52"/>
    </location>
</feature>
<reference evidence="2 3" key="1">
    <citation type="journal article" date="2023" name="Sci. Data">
        <title>Genome assembly of the Korean intertidal mud-creeper Batillaria attramentaria.</title>
        <authorList>
            <person name="Patra A.K."/>
            <person name="Ho P.T."/>
            <person name="Jun S."/>
            <person name="Lee S.J."/>
            <person name="Kim Y."/>
            <person name="Won Y.J."/>
        </authorList>
    </citation>
    <scope>NUCLEOTIDE SEQUENCE [LARGE SCALE GENOMIC DNA]</scope>
    <source>
        <strain evidence="2">Wonlab-2016</strain>
    </source>
</reference>